<organism evidence="2 3">
    <name type="scientific">Tothia fuscella</name>
    <dbReference type="NCBI Taxonomy" id="1048955"/>
    <lineage>
        <taxon>Eukaryota</taxon>
        <taxon>Fungi</taxon>
        <taxon>Dikarya</taxon>
        <taxon>Ascomycota</taxon>
        <taxon>Pezizomycotina</taxon>
        <taxon>Dothideomycetes</taxon>
        <taxon>Pleosporomycetidae</taxon>
        <taxon>Venturiales</taxon>
        <taxon>Cylindrosympodiaceae</taxon>
        <taxon>Tothia</taxon>
    </lineage>
</organism>
<feature type="transmembrane region" description="Helical" evidence="1">
    <location>
        <begin position="214"/>
        <end position="238"/>
    </location>
</feature>
<feature type="transmembrane region" description="Helical" evidence="1">
    <location>
        <begin position="75"/>
        <end position="96"/>
    </location>
</feature>
<proteinExistence type="predicted"/>
<keyword evidence="1" id="KW-1133">Transmembrane helix</keyword>
<keyword evidence="1" id="KW-0472">Membrane</keyword>
<evidence type="ECO:0000313" key="3">
    <source>
        <dbReference type="Proteomes" id="UP000800235"/>
    </source>
</evidence>
<comment type="caution">
    <text evidence="2">The sequence shown here is derived from an EMBL/GenBank/DDBJ whole genome shotgun (WGS) entry which is preliminary data.</text>
</comment>
<name>A0A9P4NSA5_9PEZI</name>
<dbReference type="EMBL" id="MU007039">
    <property type="protein sequence ID" value="KAF2430331.1"/>
    <property type="molecule type" value="Genomic_DNA"/>
</dbReference>
<feature type="transmembrane region" description="Helical" evidence="1">
    <location>
        <begin position="173"/>
        <end position="193"/>
    </location>
</feature>
<dbReference type="OrthoDB" id="10010954at2759"/>
<keyword evidence="3" id="KW-1185">Reference proteome</keyword>
<sequence>MAYSANTTSGAHRPHIATIQQQAISELVQYSGIILSVILIAIFLVRHYVFQGFLFKWLYGELWTCMDDRTSRSFINHHIGGVIKIMVISAGVYPWLKVVFEDSNLNDPLGSSLRPSMGDLLSVLCLLFSAMYIFELGYREKLSIIAVFHHIGAIIIGQVGLILSLNLPHNPESTIEFLMCVTWGAFDALAEFWPNLAMILYRRYKGRHALLSKVLLITAIVTVIGTVSETIVIMWLMAQSWSRWSLVFKISTPIFHTVFMAAQIHGSRNLYSMYKSQKSKRAEEAAVIELEMGASRSSTSSKPIVA</sequence>
<reference evidence="2" key="1">
    <citation type="journal article" date="2020" name="Stud. Mycol.">
        <title>101 Dothideomycetes genomes: a test case for predicting lifestyles and emergence of pathogens.</title>
        <authorList>
            <person name="Haridas S."/>
            <person name="Albert R."/>
            <person name="Binder M."/>
            <person name="Bloem J."/>
            <person name="Labutti K."/>
            <person name="Salamov A."/>
            <person name="Andreopoulos B."/>
            <person name="Baker S."/>
            <person name="Barry K."/>
            <person name="Bills G."/>
            <person name="Bluhm B."/>
            <person name="Cannon C."/>
            <person name="Castanera R."/>
            <person name="Culley D."/>
            <person name="Daum C."/>
            <person name="Ezra D."/>
            <person name="Gonzalez J."/>
            <person name="Henrissat B."/>
            <person name="Kuo A."/>
            <person name="Liang C."/>
            <person name="Lipzen A."/>
            <person name="Lutzoni F."/>
            <person name="Magnuson J."/>
            <person name="Mondo S."/>
            <person name="Nolan M."/>
            <person name="Ohm R."/>
            <person name="Pangilinan J."/>
            <person name="Park H.-J."/>
            <person name="Ramirez L."/>
            <person name="Alfaro M."/>
            <person name="Sun H."/>
            <person name="Tritt A."/>
            <person name="Yoshinaga Y."/>
            <person name="Zwiers L.-H."/>
            <person name="Turgeon B."/>
            <person name="Goodwin S."/>
            <person name="Spatafora J."/>
            <person name="Crous P."/>
            <person name="Grigoriev I."/>
        </authorList>
    </citation>
    <scope>NUCLEOTIDE SEQUENCE</scope>
    <source>
        <strain evidence="2">CBS 130266</strain>
    </source>
</reference>
<gene>
    <name evidence="2" type="ORF">EJ08DRAFT_679151</name>
</gene>
<feature type="transmembrane region" description="Helical" evidence="1">
    <location>
        <begin position="146"/>
        <end position="167"/>
    </location>
</feature>
<keyword evidence="1" id="KW-0812">Transmembrane</keyword>
<evidence type="ECO:0000313" key="2">
    <source>
        <dbReference type="EMBL" id="KAF2430331.1"/>
    </source>
</evidence>
<feature type="transmembrane region" description="Helical" evidence="1">
    <location>
        <begin position="116"/>
        <end position="134"/>
    </location>
</feature>
<evidence type="ECO:0000256" key="1">
    <source>
        <dbReference type="SAM" id="Phobius"/>
    </source>
</evidence>
<accession>A0A9P4NSA5</accession>
<dbReference type="AlphaFoldDB" id="A0A9P4NSA5"/>
<feature type="transmembrane region" description="Helical" evidence="1">
    <location>
        <begin position="33"/>
        <end position="55"/>
    </location>
</feature>
<protein>
    <recommendedName>
        <fullName evidence="4">TLC domain-containing protein</fullName>
    </recommendedName>
</protein>
<evidence type="ECO:0008006" key="4">
    <source>
        <dbReference type="Google" id="ProtNLM"/>
    </source>
</evidence>
<dbReference type="Proteomes" id="UP000800235">
    <property type="component" value="Unassembled WGS sequence"/>
</dbReference>